<evidence type="ECO:0000256" key="1">
    <source>
        <dbReference type="SAM" id="Coils"/>
    </source>
</evidence>
<sequence length="93" mass="10591">MTKSLEALIAKIKKQTESFDNVILKEDEAKALIAALEQAQQRSEEQGRNACELLDEVNQQRQRIAELESQPHHNGMMQLSNELAEMKRKCAVL</sequence>
<proteinExistence type="predicted"/>
<dbReference type="RefSeq" id="WP_309877793.1">
    <property type="nucleotide sequence ID" value="NZ_CP133838.1"/>
</dbReference>
<gene>
    <name evidence="2" type="ORF">RHD99_05400</name>
</gene>
<evidence type="ECO:0000313" key="3">
    <source>
        <dbReference type="Proteomes" id="UP001246690"/>
    </source>
</evidence>
<name>A0ABY9SG61_9ENTR</name>
<dbReference type="Proteomes" id="UP001246690">
    <property type="component" value="Chromosome"/>
</dbReference>
<protein>
    <submittedName>
        <fullName evidence="2">Uncharacterized protein</fullName>
    </submittedName>
</protein>
<reference evidence="2 3" key="1">
    <citation type="submission" date="2023-09" db="EMBL/GenBank/DDBJ databases">
        <title>Buttiauxella selenatireducens sp. nov., isolated from the rhizosphere of Cardamine hupingshanesis.</title>
        <authorList>
            <person name="Zhang S."/>
            <person name="Xu Z."/>
            <person name="Wang H."/>
            <person name="Guo Y."/>
        </authorList>
    </citation>
    <scope>NUCLEOTIDE SEQUENCE [LARGE SCALE GENOMIC DNA]</scope>
    <source>
        <strain evidence="2 3">R73</strain>
    </source>
</reference>
<dbReference type="EMBL" id="CP133838">
    <property type="protein sequence ID" value="WMY75396.1"/>
    <property type="molecule type" value="Genomic_DNA"/>
</dbReference>
<keyword evidence="3" id="KW-1185">Reference proteome</keyword>
<keyword evidence="1" id="KW-0175">Coiled coil</keyword>
<organism evidence="2 3">
    <name type="scientific">Buttiauxella selenatireducens</name>
    <dbReference type="NCBI Taxonomy" id="3073902"/>
    <lineage>
        <taxon>Bacteria</taxon>
        <taxon>Pseudomonadati</taxon>
        <taxon>Pseudomonadota</taxon>
        <taxon>Gammaproteobacteria</taxon>
        <taxon>Enterobacterales</taxon>
        <taxon>Enterobacteriaceae</taxon>
        <taxon>Buttiauxella</taxon>
    </lineage>
</organism>
<feature type="coiled-coil region" evidence="1">
    <location>
        <begin position="22"/>
        <end position="49"/>
    </location>
</feature>
<evidence type="ECO:0000313" key="2">
    <source>
        <dbReference type="EMBL" id="WMY75396.1"/>
    </source>
</evidence>
<accession>A0ABY9SG61</accession>